<evidence type="ECO:0000256" key="1">
    <source>
        <dbReference type="SAM" id="MobiDB-lite"/>
    </source>
</evidence>
<dbReference type="Proteomes" id="UP000208062">
    <property type="component" value="Segment"/>
</dbReference>
<feature type="region of interest" description="Disordered" evidence="1">
    <location>
        <begin position="64"/>
        <end position="85"/>
    </location>
</feature>
<name>A0A1C7A3S9_9VIRU</name>
<dbReference type="EMBL" id="KT809302">
    <property type="protein sequence ID" value="ALJ99703.1"/>
    <property type="molecule type" value="Genomic_DNA"/>
</dbReference>
<reference evidence="2 3" key="1">
    <citation type="journal article" date="2016" name="MBio">
        <title>Archaeal Haloarcula californiae Icosahedral Virus 1 Highlights Conserved Elements in Icosahedral Membrane-Containing DNA Viruses from Extreme Environments.</title>
        <authorList>
            <person name="Demina T.A."/>
            <person name="Pietila M.K."/>
            <person name="Svirskaite J."/>
            <person name="Ravantti J.J."/>
            <person name="Atanasova N.S."/>
            <person name="Bamford D.H."/>
            <person name="Oksanen H.M."/>
        </authorList>
    </citation>
    <scope>NUCLEOTIDE SEQUENCE [LARGE SCALE GENOMIC DNA]</scope>
    <source>
        <strain evidence="2 3">SS13-6</strain>
    </source>
</reference>
<protein>
    <submittedName>
        <fullName evidence="2">Uncharacterized protein</fullName>
    </submittedName>
</protein>
<dbReference type="KEGG" id="vg:28619850"/>
<gene>
    <name evidence="2" type="ORF">SS136_040</name>
</gene>
<proteinExistence type="predicted"/>
<evidence type="ECO:0000313" key="2">
    <source>
        <dbReference type="EMBL" id="ALJ99703.1"/>
    </source>
</evidence>
<feature type="compositionally biased region" description="Basic and acidic residues" evidence="1">
    <location>
        <begin position="73"/>
        <end position="85"/>
    </location>
</feature>
<dbReference type="OrthoDB" id="37609at10239"/>
<dbReference type="GeneID" id="28619850"/>
<dbReference type="RefSeq" id="YP_009272860.1">
    <property type="nucleotide sequence ID" value="NC_030848.1"/>
</dbReference>
<keyword evidence="3" id="KW-1185">Reference proteome</keyword>
<sequence length="85" mass="9982">MTEIQRIGRKTRRHVYVSREFDGAAKELLPDYVQFSTWAERVLWRALLDEYGEEAVLAAVEGAQDEMDEEDLLPEHDREQYELPA</sequence>
<organism evidence="2 3">
    <name type="scientific">Haloarcula californiae icosahedral virus 1</name>
    <dbReference type="NCBI Taxonomy" id="1735722"/>
    <lineage>
        <taxon>Viruses</taxon>
        <taxon>Singelaviria</taxon>
        <taxon>Helvetiavirae</taxon>
        <taxon>Dividoviricota</taxon>
        <taxon>Laserviricetes</taxon>
        <taxon>Halopanivirales</taxon>
        <taxon>Sphaerolipoviridae</taxon>
        <taxon>Alphasphaerolipovirus</taxon>
        <taxon>Alphasphaerolipovirus viikkii</taxon>
    </lineage>
</organism>
<evidence type="ECO:0000313" key="3">
    <source>
        <dbReference type="Proteomes" id="UP000208062"/>
    </source>
</evidence>
<accession>A0A1C7A3S9</accession>